<reference evidence="1" key="1">
    <citation type="journal article" date="2015" name="Nature">
        <title>Complex archaea that bridge the gap between prokaryotes and eukaryotes.</title>
        <authorList>
            <person name="Spang A."/>
            <person name="Saw J.H."/>
            <person name="Jorgensen S.L."/>
            <person name="Zaremba-Niedzwiedzka K."/>
            <person name="Martijn J."/>
            <person name="Lind A.E."/>
            <person name="van Eijk R."/>
            <person name="Schleper C."/>
            <person name="Guy L."/>
            <person name="Ettema T.J."/>
        </authorList>
    </citation>
    <scope>NUCLEOTIDE SEQUENCE</scope>
</reference>
<proteinExistence type="predicted"/>
<evidence type="ECO:0000313" key="1">
    <source>
        <dbReference type="EMBL" id="KKN76363.1"/>
    </source>
</evidence>
<sequence length="208" mass="23491">MTTQKDTATLVQEIHTEFYTEVDRLMESIKVIPQSEIVRAEIKSDGLIYGNVQNYKGDIPEKNINEIENFSIEDIDLVYENIAWGGANIASHKDYLQYEEKKAQAVRPVEIIEERGTAIFSAFNFPVISPTFTMFSGDISKAPLEIAAPIKDFNTKNMEIKKNKLSKIQVPDPVVLQPVYCDGQKHYLIVTAWGDEASDELVVNETSN</sequence>
<protein>
    <submittedName>
        <fullName evidence="1">Uncharacterized protein</fullName>
    </submittedName>
</protein>
<gene>
    <name evidence="1" type="ORF">LCGC14_0370490</name>
</gene>
<accession>A0A0F9WDR7</accession>
<dbReference type="EMBL" id="LAZR01000296">
    <property type="protein sequence ID" value="KKN76363.1"/>
    <property type="molecule type" value="Genomic_DNA"/>
</dbReference>
<organism evidence="1">
    <name type="scientific">marine sediment metagenome</name>
    <dbReference type="NCBI Taxonomy" id="412755"/>
    <lineage>
        <taxon>unclassified sequences</taxon>
        <taxon>metagenomes</taxon>
        <taxon>ecological metagenomes</taxon>
    </lineage>
</organism>
<comment type="caution">
    <text evidence="1">The sequence shown here is derived from an EMBL/GenBank/DDBJ whole genome shotgun (WGS) entry which is preliminary data.</text>
</comment>
<dbReference type="AlphaFoldDB" id="A0A0F9WDR7"/>
<name>A0A0F9WDR7_9ZZZZ</name>